<accession>A0A0D8BBE7</accession>
<dbReference type="EMBL" id="JYFN01000041">
    <property type="protein sequence ID" value="KJE21254.1"/>
    <property type="molecule type" value="Genomic_DNA"/>
</dbReference>
<feature type="transmembrane region" description="Helical" evidence="1">
    <location>
        <begin position="45"/>
        <end position="67"/>
    </location>
</feature>
<evidence type="ECO:0000256" key="1">
    <source>
        <dbReference type="SAM" id="Phobius"/>
    </source>
</evidence>
<protein>
    <submittedName>
        <fullName evidence="2">Peptidase M50B</fullName>
    </submittedName>
</protein>
<organism evidence="2 3">
    <name type="scientific">Frankia torreyi</name>
    <dbReference type="NCBI Taxonomy" id="1856"/>
    <lineage>
        <taxon>Bacteria</taxon>
        <taxon>Bacillati</taxon>
        <taxon>Actinomycetota</taxon>
        <taxon>Actinomycetes</taxon>
        <taxon>Frankiales</taxon>
        <taxon>Frankiaceae</taxon>
        <taxon>Frankia</taxon>
    </lineage>
</organism>
<name>A0A0D8BBE7_9ACTN</name>
<dbReference type="InterPro" id="IPR049500">
    <property type="entry name" value="Peptidase_M50B-like"/>
</dbReference>
<reference evidence="3" key="1">
    <citation type="submission" date="2015-02" db="EMBL/GenBank/DDBJ databases">
        <title>Draft Genome of Frankia sp. CpI1-S.</title>
        <authorList>
            <person name="Oshone R.T."/>
            <person name="Ngom M."/>
            <person name="Ghodhbane-Gtari F."/>
            <person name="Gtari M."/>
            <person name="Morris K."/>
            <person name="Thomas K."/>
            <person name="Sen A."/>
            <person name="Tisa L.S."/>
        </authorList>
    </citation>
    <scope>NUCLEOTIDE SEQUENCE [LARGE SCALE GENOMIC DNA]</scope>
    <source>
        <strain evidence="3">CpI1-S</strain>
    </source>
</reference>
<reference evidence="2 3" key="2">
    <citation type="journal article" date="2016" name="Genome Announc.">
        <title>Permanent Draft Genome Sequences for Two Variants of Frankia sp. Strain CpI1, the First Frankia Strain Isolated from Root Nodules of Comptonia peregrina.</title>
        <authorList>
            <person name="Oshone R."/>
            <person name="Hurst S.G.IV."/>
            <person name="Abebe-Akele F."/>
            <person name="Simpson S."/>
            <person name="Morris K."/>
            <person name="Thomas W.K."/>
            <person name="Tisa L.S."/>
        </authorList>
    </citation>
    <scope>NUCLEOTIDE SEQUENCE [LARGE SCALE GENOMIC DNA]</scope>
    <source>
        <strain evidence="3">CpI1-S</strain>
    </source>
</reference>
<keyword evidence="1" id="KW-1133">Transmembrane helix</keyword>
<gene>
    <name evidence="2" type="ORF">FF36_04485</name>
</gene>
<keyword evidence="1" id="KW-0812">Transmembrane</keyword>
<keyword evidence="1" id="KW-0472">Membrane</keyword>
<feature type="transmembrane region" description="Helical" evidence="1">
    <location>
        <begin position="88"/>
        <end position="113"/>
    </location>
</feature>
<evidence type="ECO:0000313" key="2">
    <source>
        <dbReference type="EMBL" id="KJE21254.1"/>
    </source>
</evidence>
<dbReference type="PATRIC" id="fig|1502723.3.peg.4419"/>
<comment type="caution">
    <text evidence="2">The sequence shown here is derived from an EMBL/GenBank/DDBJ whole genome shotgun (WGS) entry which is preliminary data.</text>
</comment>
<dbReference type="AlphaFoldDB" id="A0A0D8BBE7"/>
<keyword evidence="3" id="KW-1185">Reference proteome</keyword>
<sequence>MLILAVVALAALLLVMRNGFGELVVLSVGASLVLAGRYAPGWVQIWYAYLLTWLLLFSGPRSVLVLHRARRRGAVGSDADKLAESTHLPALFWVLAFAAFSLWCALKGAVLLLA</sequence>
<dbReference type="Pfam" id="PF13398">
    <property type="entry name" value="Peptidase_M50B"/>
    <property type="match status" value="1"/>
</dbReference>
<proteinExistence type="predicted"/>
<dbReference type="Proteomes" id="UP000032545">
    <property type="component" value="Unassembled WGS sequence"/>
</dbReference>
<evidence type="ECO:0000313" key="3">
    <source>
        <dbReference type="Proteomes" id="UP000032545"/>
    </source>
</evidence>